<keyword evidence="4" id="KW-0808">Transferase</keyword>
<sequence>MREARRAKLEQLRNAALEGCGDVKREFERRSLQEATEKASASENCCSAMTLSLGSEAGGGDCRDTNGDGPSEPKRMRLDEGEQYFVCDCDILGTIDRVFSSIDVEDGLKQEMCKFSRLCNLDKLEREFLDIDITFDKMEHDLQKLKEKKSLEKTSALNLPEIHFFDVFVKADRNFKMPDPASSRRPAPSLTTHTPRNASTAVKAPGLSEEIIPVGNYPPTPHNLPPEGPIVRKELEISSKVLATRNFPLGVFYKARIIQIQEPSEESESEPLYRVKLEAKKANTSSRPSKWYPKRELAYADRPTVVLPVGTRVVATYSDEASPPRQSLYAGIIAEPPKPLNRYRYLVFFDDGYAQYVDIDKVYVMCGASKNVWEDVFLDTRDFVRGYLEKYPERPMLRLRKGQTVKTEWNGDWWMARVVTVDSSLVKMSFEADKRTEWIYRGSTRFSPLYSALHQSGQNAATTGGRVRRHNLMPVKSKQHKPFVQYTRTLEDGAPKEESAESPKKATASARNVARKSTTQDRKFEDPDGLARNALGILMSQAGTREVLQVDAKDVTTYNRVGYTSHECSPSCVAGDDPDAHKGKNPLAIPSFYGWERQILKQSKKSKRRVQYTAPCGRRLRNIEEVAHFLRLCKSLLTVDLFCFDSLVSTFCEFKPEIINTCIEDLTYGKEQVIVPCVNSVDDTYPAFVEYSSERYAGKGVNLNLDEEFLCGCDCEDDCQVNLLNISQIWKGLCCFQGSLCCQLLPVALWCRAKY</sequence>
<evidence type="ECO:0000256" key="5">
    <source>
        <dbReference type="ARBA" id="ARBA00022691"/>
    </source>
</evidence>
<name>A0AAQ4D826_AMBAM</name>
<evidence type="ECO:0000256" key="8">
    <source>
        <dbReference type="ARBA" id="ARBA00022833"/>
    </source>
</evidence>
<dbReference type="GO" id="GO:0008270">
    <property type="term" value="F:zinc ion binding"/>
    <property type="evidence" value="ECO:0007669"/>
    <property type="project" value="InterPro"/>
</dbReference>
<keyword evidence="2" id="KW-0678">Repressor</keyword>
<evidence type="ECO:0000256" key="11">
    <source>
        <dbReference type="ARBA" id="ARBA00023163"/>
    </source>
</evidence>
<protein>
    <recommendedName>
        <fullName evidence="14">MBD domain-containing protein</fullName>
    </recommendedName>
</protein>
<dbReference type="InterPro" id="IPR002999">
    <property type="entry name" value="Tudor"/>
</dbReference>
<keyword evidence="6" id="KW-0479">Metal-binding</keyword>
<dbReference type="GO" id="GO:0046974">
    <property type="term" value="F:histone H3K9 methyltransferase activity"/>
    <property type="evidence" value="ECO:0007669"/>
    <property type="project" value="TreeGrafter"/>
</dbReference>
<organism evidence="15 16">
    <name type="scientific">Amblyomma americanum</name>
    <name type="common">Lone star tick</name>
    <dbReference type="NCBI Taxonomy" id="6943"/>
    <lineage>
        <taxon>Eukaryota</taxon>
        <taxon>Metazoa</taxon>
        <taxon>Ecdysozoa</taxon>
        <taxon>Arthropoda</taxon>
        <taxon>Chelicerata</taxon>
        <taxon>Arachnida</taxon>
        <taxon>Acari</taxon>
        <taxon>Parasitiformes</taxon>
        <taxon>Ixodida</taxon>
        <taxon>Ixodoidea</taxon>
        <taxon>Ixodidae</taxon>
        <taxon>Amblyomminae</taxon>
        <taxon>Amblyomma</taxon>
    </lineage>
</organism>
<dbReference type="GO" id="GO:0070828">
    <property type="term" value="P:heterochromatin organization"/>
    <property type="evidence" value="ECO:0007669"/>
    <property type="project" value="TreeGrafter"/>
</dbReference>
<keyword evidence="10" id="KW-0805">Transcription regulation</keyword>
<dbReference type="Gene3D" id="2.30.30.140">
    <property type="match status" value="2"/>
</dbReference>
<comment type="subcellular location">
    <subcellularLocation>
        <location evidence="1">Nucleus</location>
    </subcellularLocation>
</comment>
<evidence type="ECO:0000313" key="16">
    <source>
        <dbReference type="Proteomes" id="UP001321473"/>
    </source>
</evidence>
<evidence type="ECO:0000256" key="13">
    <source>
        <dbReference type="SAM" id="MobiDB-lite"/>
    </source>
</evidence>
<dbReference type="InterPro" id="IPR041291">
    <property type="entry name" value="TUDOR_5"/>
</dbReference>
<evidence type="ECO:0000256" key="4">
    <source>
        <dbReference type="ARBA" id="ARBA00022679"/>
    </source>
</evidence>
<dbReference type="Pfam" id="PF18358">
    <property type="entry name" value="Tudor_4"/>
    <property type="match status" value="1"/>
</dbReference>
<accession>A0AAQ4D826</accession>
<dbReference type="InterPro" id="IPR016177">
    <property type="entry name" value="DNA-bd_dom_sf"/>
</dbReference>
<dbReference type="Gene3D" id="2.170.270.10">
    <property type="entry name" value="SET domain"/>
    <property type="match status" value="1"/>
</dbReference>
<dbReference type="GO" id="GO:0032259">
    <property type="term" value="P:methylation"/>
    <property type="evidence" value="ECO:0007669"/>
    <property type="project" value="UniProtKB-KW"/>
</dbReference>
<evidence type="ECO:0000256" key="3">
    <source>
        <dbReference type="ARBA" id="ARBA00022603"/>
    </source>
</evidence>
<evidence type="ECO:0000313" key="15">
    <source>
        <dbReference type="EMBL" id="KAK8758616.1"/>
    </source>
</evidence>
<keyword evidence="9" id="KW-0156">Chromatin regulator</keyword>
<comment type="caution">
    <text evidence="15">The sequence shown here is derived from an EMBL/GenBank/DDBJ whole genome shotgun (WGS) entry which is preliminary data.</text>
</comment>
<keyword evidence="5" id="KW-0949">S-adenosyl-L-methionine</keyword>
<dbReference type="GO" id="GO:0005634">
    <property type="term" value="C:nucleus"/>
    <property type="evidence" value="ECO:0007669"/>
    <property type="project" value="UniProtKB-SubCell"/>
</dbReference>
<reference evidence="15 16" key="1">
    <citation type="journal article" date="2023" name="Arcadia Sci">
        <title>De novo assembly of a long-read Amblyomma americanum tick genome.</title>
        <authorList>
            <person name="Chou S."/>
            <person name="Poskanzer K.E."/>
            <person name="Rollins M."/>
            <person name="Thuy-Boun P.S."/>
        </authorList>
    </citation>
    <scope>NUCLEOTIDE SEQUENCE [LARGE SCALE GENOMIC DNA]</scope>
    <source>
        <strain evidence="15">F_SG_1</strain>
        <tissue evidence="15">Salivary glands</tissue>
    </source>
</reference>
<evidence type="ECO:0000256" key="10">
    <source>
        <dbReference type="ARBA" id="ARBA00023015"/>
    </source>
</evidence>
<dbReference type="PANTHER" id="PTHR46024:SF1">
    <property type="entry name" value="HISTONE-LYSINE N-METHYLTRANSFERASE EGGLESS"/>
    <property type="match status" value="1"/>
</dbReference>
<feature type="domain" description="MBD" evidence="14">
    <location>
        <begin position="581"/>
        <end position="649"/>
    </location>
</feature>
<proteinExistence type="predicted"/>
<dbReference type="Gene3D" id="3.30.890.10">
    <property type="entry name" value="Methyl-cpg-binding Protein 2, Chain A"/>
    <property type="match status" value="1"/>
</dbReference>
<feature type="compositionally biased region" description="Low complexity" evidence="13">
    <location>
        <begin position="180"/>
        <end position="189"/>
    </location>
</feature>
<dbReference type="SMART" id="SM00468">
    <property type="entry name" value="PreSET"/>
    <property type="match status" value="1"/>
</dbReference>
<dbReference type="EMBL" id="JARKHS020033924">
    <property type="protein sequence ID" value="KAK8758616.1"/>
    <property type="molecule type" value="Genomic_DNA"/>
</dbReference>
<dbReference type="InterPro" id="IPR001739">
    <property type="entry name" value="Methyl_CpG_DNA-bd"/>
</dbReference>
<dbReference type="Pfam" id="PF01429">
    <property type="entry name" value="MBD"/>
    <property type="match status" value="1"/>
</dbReference>
<feature type="region of interest" description="Disordered" evidence="13">
    <location>
        <begin position="178"/>
        <end position="205"/>
    </location>
</feature>
<keyword evidence="16" id="KW-1185">Reference proteome</keyword>
<dbReference type="PANTHER" id="PTHR46024">
    <property type="entry name" value="HISTONE-LYSINE N-METHYLTRANSFERASE EGGLESS"/>
    <property type="match status" value="1"/>
</dbReference>
<evidence type="ECO:0000259" key="14">
    <source>
        <dbReference type="PROSITE" id="PS50982"/>
    </source>
</evidence>
<keyword evidence="12" id="KW-0539">Nucleus</keyword>
<evidence type="ECO:0000256" key="2">
    <source>
        <dbReference type="ARBA" id="ARBA00022491"/>
    </source>
</evidence>
<dbReference type="InterPro" id="IPR046341">
    <property type="entry name" value="SET_dom_sf"/>
</dbReference>
<dbReference type="SUPFAM" id="SSF82199">
    <property type="entry name" value="SET domain"/>
    <property type="match status" value="1"/>
</dbReference>
<feature type="compositionally biased region" description="Basic and acidic residues" evidence="13">
    <location>
        <begin position="489"/>
        <end position="504"/>
    </location>
</feature>
<evidence type="ECO:0000256" key="9">
    <source>
        <dbReference type="ARBA" id="ARBA00022853"/>
    </source>
</evidence>
<dbReference type="InterPro" id="IPR007728">
    <property type="entry name" value="Pre-SET_dom"/>
</dbReference>
<keyword evidence="11" id="KW-0804">Transcription</keyword>
<dbReference type="CDD" id="cd20382">
    <property type="entry name" value="Tudor_SETDB1_rpt1"/>
    <property type="match status" value="1"/>
</dbReference>
<dbReference type="GO" id="GO:0010629">
    <property type="term" value="P:negative regulation of gene expression"/>
    <property type="evidence" value="ECO:0007669"/>
    <property type="project" value="TreeGrafter"/>
</dbReference>
<evidence type="ECO:0000256" key="1">
    <source>
        <dbReference type="ARBA" id="ARBA00004123"/>
    </source>
</evidence>
<evidence type="ECO:0000256" key="7">
    <source>
        <dbReference type="ARBA" id="ARBA00022737"/>
    </source>
</evidence>
<dbReference type="Pfam" id="PF18359">
    <property type="entry name" value="Tudor_5"/>
    <property type="match status" value="1"/>
</dbReference>
<feature type="compositionally biased region" description="Polar residues" evidence="13">
    <location>
        <begin position="190"/>
        <end position="200"/>
    </location>
</feature>
<dbReference type="SMART" id="SM00391">
    <property type="entry name" value="MBD"/>
    <property type="match status" value="1"/>
</dbReference>
<evidence type="ECO:0000256" key="12">
    <source>
        <dbReference type="ARBA" id="ARBA00023242"/>
    </source>
</evidence>
<keyword evidence="8" id="KW-0862">Zinc</keyword>
<dbReference type="SMART" id="SM00333">
    <property type="entry name" value="TUDOR"/>
    <property type="match status" value="2"/>
</dbReference>
<gene>
    <name evidence="15" type="ORF">V5799_003756</name>
</gene>
<feature type="region of interest" description="Disordered" evidence="13">
    <location>
        <begin position="489"/>
        <end position="527"/>
    </location>
</feature>
<evidence type="ECO:0000256" key="6">
    <source>
        <dbReference type="ARBA" id="ARBA00022723"/>
    </source>
</evidence>
<keyword evidence="7" id="KW-0677">Repeat</keyword>
<dbReference type="InterPro" id="IPR041292">
    <property type="entry name" value="Tudor_4"/>
</dbReference>
<dbReference type="GO" id="GO:0003677">
    <property type="term" value="F:DNA binding"/>
    <property type="evidence" value="ECO:0007669"/>
    <property type="project" value="InterPro"/>
</dbReference>
<dbReference type="CDD" id="cd21181">
    <property type="entry name" value="Tudor_SETDB1_rpt2"/>
    <property type="match status" value="1"/>
</dbReference>
<keyword evidence="3" id="KW-0489">Methyltransferase</keyword>
<dbReference type="PROSITE" id="PS50982">
    <property type="entry name" value="MBD"/>
    <property type="match status" value="1"/>
</dbReference>
<dbReference type="AlphaFoldDB" id="A0AAQ4D826"/>
<dbReference type="InterPro" id="IPR051516">
    <property type="entry name" value="SETDB_methyltransferase"/>
</dbReference>
<dbReference type="Proteomes" id="UP001321473">
    <property type="component" value="Unassembled WGS sequence"/>
</dbReference>
<dbReference type="SUPFAM" id="SSF54171">
    <property type="entry name" value="DNA-binding domain"/>
    <property type="match status" value="1"/>
</dbReference>